<name>A0A495WAQ7_9RHOO</name>
<keyword evidence="3" id="KW-1185">Reference proteome</keyword>
<gene>
    <name evidence="2" type="ORF">DFR40_1814</name>
</gene>
<dbReference type="RefSeq" id="WP_170160185.1">
    <property type="nucleotide sequence ID" value="NZ_RBXP01000014.1"/>
</dbReference>
<evidence type="ECO:0000313" key="3">
    <source>
        <dbReference type="Proteomes" id="UP000270626"/>
    </source>
</evidence>
<dbReference type="EMBL" id="RBXP01000014">
    <property type="protein sequence ID" value="RKT58786.1"/>
    <property type="molecule type" value="Genomic_DNA"/>
</dbReference>
<evidence type="ECO:0000313" key="2">
    <source>
        <dbReference type="EMBL" id="RKT58786.1"/>
    </source>
</evidence>
<dbReference type="Pfam" id="PF06527">
    <property type="entry name" value="TniQ"/>
    <property type="match status" value="1"/>
</dbReference>
<protein>
    <submittedName>
        <fullName evidence="2">TniQ protein</fullName>
    </submittedName>
</protein>
<dbReference type="InterPro" id="IPR009492">
    <property type="entry name" value="TniQ"/>
</dbReference>
<evidence type="ECO:0000259" key="1">
    <source>
        <dbReference type="Pfam" id="PF06527"/>
    </source>
</evidence>
<sequence length="340" mass="39031">MDQYRLINRTQPYPHESLWGFLMRCARANHYRDHQEILQYALDASSTNPQVEQTEIPRLATYTRNSVHELDQLSGYSRQVARKGRDWKILGEWLSKSTFLKLRHAPICPQCLQEQPFLRGVWHLAFNTACWKHSCRLIDRCPQCKRQLALARRHPEYCECGFDLRKSVTTPAEAEQLLIARIMANHSDGPLNLDSECIPANQVENLARLSLDGLCHSLWFLGHHLLGNFSLSQGSGLRKLDAGETREMIAAACWLLSDWPTRLDEALSKQIAVNSKWSGDNATMRLLGPIQRYYESHIGSSDFRFISSPYETFVRQLVKQAGIKTRPSRLDSPQLELDLS</sequence>
<dbReference type="Proteomes" id="UP000270626">
    <property type="component" value="Unassembled WGS sequence"/>
</dbReference>
<feature type="domain" description="TniQ" evidence="1">
    <location>
        <begin position="10"/>
        <end position="137"/>
    </location>
</feature>
<reference evidence="2 3" key="1">
    <citation type="submission" date="2018-10" db="EMBL/GenBank/DDBJ databases">
        <title>Genomic Encyclopedia of Type Strains, Phase IV (KMG-IV): sequencing the most valuable type-strain genomes for metagenomic binning, comparative biology and taxonomic classification.</title>
        <authorList>
            <person name="Goeker M."/>
        </authorList>
    </citation>
    <scope>NUCLEOTIDE SEQUENCE [LARGE SCALE GENOMIC DNA]</scope>
    <source>
        <strain evidence="2 3">DSM 23841</strain>
    </source>
</reference>
<comment type="caution">
    <text evidence="2">The sequence shown here is derived from an EMBL/GenBank/DDBJ whole genome shotgun (WGS) entry which is preliminary data.</text>
</comment>
<organism evidence="2 3">
    <name type="scientific">Azonexus fungiphilus</name>
    <dbReference type="NCBI Taxonomy" id="146940"/>
    <lineage>
        <taxon>Bacteria</taxon>
        <taxon>Pseudomonadati</taxon>
        <taxon>Pseudomonadota</taxon>
        <taxon>Betaproteobacteria</taxon>
        <taxon>Rhodocyclales</taxon>
        <taxon>Azonexaceae</taxon>
        <taxon>Azonexus</taxon>
    </lineage>
</organism>
<proteinExistence type="predicted"/>
<dbReference type="AlphaFoldDB" id="A0A495WAQ7"/>
<accession>A0A495WAQ7</accession>